<dbReference type="GO" id="GO:0006397">
    <property type="term" value="P:mRNA processing"/>
    <property type="evidence" value="ECO:0007669"/>
    <property type="project" value="UniProtKB-KW"/>
</dbReference>
<dbReference type="SUPFAM" id="SSF46785">
    <property type="entry name" value="Winged helix' DNA-binding domain"/>
    <property type="match status" value="2"/>
</dbReference>
<evidence type="ECO:0000256" key="16">
    <source>
        <dbReference type="SAM" id="MobiDB-lite"/>
    </source>
</evidence>
<keyword evidence="5" id="KW-0747">Spliceosome</keyword>
<keyword evidence="8" id="KW-0378">Hydrolase</keyword>
<dbReference type="GO" id="GO:0016787">
    <property type="term" value="F:hydrolase activity"/>
    <property type="evidence" value="ECO:0007669"/>
    <property type="project" value="UniProtKB-KW"/>
</dbReference>
<dbReference type="Pfam" id="PF18149">
    <property type="entry name" value="Helicase_PWI"/>
    <property type="match status" value="1"/>
</dbReference>
<evidence type="ECO:0000256" key="14">
    <source>
        <dbReference type="ARBA" id="ARBA00047984"/>
    </source>
</evidence>
<dbReference type="FunFam" id="1.10.10.10:FF:000024">
    <property type="entry name" value="U5 small nuclear ribonucleoprotein helicase"/>
    <property type="match status" value="1"/>
</dbReference>
<evidence type="ECO:0000313" key="19">
    <source>
        <dbReference type="EMBL" id="GAU90810.1"/>
    </source>
</evidence>
<dbReference type="FunFam" id="3.40.50.300:FF:003287">
    <property type="entry name" value="U5 small nuclear ribonucleoprotein 200 kDa helicase"/>
    <property type="match status" value="1"/>
</dbReference>
<dbReference type="Gene3D" id="1.10.10.10">
    <property type="entry name" value="Winged helix-like DNA-binding domain superfamily/Winged helix DNA-binding domain"/>
    <property type="match status" value="2"/>
</dbReference>
<dbReference type="EC" id="3.6.4.13" evidence="3"/>
<dbReference type="Pfam" id="PF21188">
    <property type="entry name" value="BRR2_plug"/>
    <property type="match status" value="1"/>
</dbReference>
<dbReference type="PROSITE" id="PS51194">
    <property type="entry name" value="HELICASE_CTER"/>
    <property type="match status" value="1"/>
</dbReference>
<evidence type="ECO:0000259" key="18">
    <source>
        <dbReference type="PROSITE" id="PS51194"/>
    </source>
</evidence>
<dbReference type="Pfam" id="PF00270">
    <property type="entry name" value="DEAD"/>
    <property type="match status" value="2"/>
</dbReference>
<dbReference type="InterPro" id="IPR011545">
    <property type="entry name" value="DEAD/DEAH_box_helicase_dom"/>
</dbReference>
<dbReference type="Gene3D" id="1.10.150.20">
    <property type="entry name" value="5' to 3' exonuclease, C-terminal subdomain"/>
    <property type="match status" value="2"/>
</dbReference>
<dbReference type="FunFam" id="1.10.3380.10:FF:000002">
    <property type="entry name" value="Activating signal cointegrator 1 complex subunit 3"/>
    <property type="match status" value="1"/>
</dbReference>
<sequence>MATDAQRSTQYEYKANSNLVLQADRSLIDRRPKDEPTGEVQTLSGKLLGSRMGDRYQRNRPTSLEEKRAKRAKRDDDQRDFTTRKGTSVLNSSMNTVSGARYKPKTSTTRGIYEVMLNFIQEALGDQPQDVLCGAGDEILETLKNDKIKDRERKKEVEVLIGPLTDENFAKLVNLGKKITDFGSGDFASGPADENVDETVGVNVQFEESDEEGDEDVHGEIREEETEDVDEEEDGEDTSDATLKANLTRSEHDTLASLNAKKELRPRDIDAHWLQRELRVRTSFADPVVSQEMAQKVLDVLKNAADDRDLENKLVLLLGTQHFDMIRTLRKNRNMIFWCTVLASATKDEQEQIKRQMSSDPALAAIVTALESSDEVDQILEEQQRRIKQRKANIEAQLNMEVDQEGGTETGGQVAGARKVLDLTEMTFQQGSHYMATRKIQMPNGTQREDRKADGYEIIHIPTPAVRPMGENEKFIKIVDLPNWAQPAFEGFEKLNRIQSRLCDTALMSNKNLLLCAPTGAGKTNVALLTILQVIRDHTNEDGTINADMFKCVYIAPMRSLVQEMAGSFAKRLAPYKLVVSELTGDHQLSREHIEATQVLVCTPEKWDIVTRRSGERLYTQLVKLIVFDEIHLLHDDRGPVLEALVARSLRTMESTQERIRLVGLSATLPNFKDVAHFLRVGSDEANGLFYFDNSYRPVPLKQQYIGITEKKAIKRYQLMNDIVYKKVMEHAGRNQVLIFVHSRKETAKTAKALRDAALDKDTISHFLQSGSASTEILKAEVENTKNLDLKDLLPFGFAIHHAGMTRIDRTLVEDLFADKHVQVLVSTATLAWGVNLPAHTVIIKGTQIYSPEKGRWTELGALDVMQMMGRAGRPQYDREGEGILITNQSELLYYLSLMNQQLPIESQLVGKVADLLNAELVLGSIQTAKDAVEWLGYTYLYIRMMRNPTLYAVPQEYTELDPKLEQFRADIVHTAAVQLEKSQLVKYDKKGGHLQVTDLGRIASYFYCTHETIFTYNQLLKPTLTEIELFRVFSLSGEFRHMSVREEEKLELQKLMERVPIPIKESIDEPSAKVNVLLQAYISNLKLDGFSLMSDMVYITQSASRLLRAIFEIVLHRGWAQLAEKTLSLCKMVDRRMWQSMSPLRQFKKLPDDIIKRLEKKAFPWERMYDLGAQELGELIRQPKLGKTLHKYVHQFPKLDMTTHILPITRSTLKIELTITPDFQWDEKVHGQSQGFWIFVEDVNSEEILHHEYFLLKQRFAEDEHVVKFYVPMFEPLPPQYFIRVVSDKWIGSETQLAVSFRHLVLPEKNVPPTELLDLEAVPVYGLGNADFQALYQNQFQFFNPVQTQVFNALYTTDDNVFIGAPTGSGKTICAEFAMLRLFSRNPEGKVVYVAPLQDIAQNMYEEWQVKFGKTGLKKNVCILTGDTAGDLKLLAQNHIIISNPENWDVLSRRWKQRANVRAVNLFIVDELQLIGGEQGPAVEVVCSRMRYLSDQLPKQKKAPIRIVALSHSLANAKDLATWLGCSTSNTFNFHPQTRPVPMELHVQGFNINHNATRLAAMNKPVFNAIVRHSPTKPVIVFVPNRKTSQLQAIELMTLSMIMQESKNMSFLHCSPKDLQLYLDQLTDQALKNTLLYGIGYLHEGLEEKDRHIVQLLFKSNAIQVLVVSKDLCWSLNVKAHLVVIMDTQSYNGKVHSYEDYPVTDVIQLIGHFANRPLLDQKSICVLMCQTSKKEFFLKFLLNPLPVESHLDHFLHDPFNAEIVTKTIENKQDAVDYLTWTFLYRRLTQNPNYYNLQNTSSRHLSDHLSELVETTLNDLEKCKCIEIEDEMDLKAMNLGMIAAYYNINYATIELFSLSLNQKTKIRGLIDIISSANEFSKIPIRQREDKRLMALLENVPYKPQSGKVTEPHVKANLLLQGHLSRLVLPPEMQTDLNQIILSKIMRLIYACVDVLSSNGWWSPALAAMELSQMVTQAMWAKDSNLKQLPHFTEALIKKCEENKVESIFDLMEMEDADRNALLGLNADQMKDVVRFCNAYPNIDMSHKISAEKIAAGGNVTIEVEMSRDEEAKTVIAPFFPHKREEGWWVVVGEQKSNTLYSIKRVNFSSLKAEVKLDFLAPGPEGGKHDLTLCLMSDSFMGCDQEYGMQLTVTADRK</sequence>
<dbReference type="Gene3D" id="3.40.50.300">
    <property type="entry name" value="P-loop containing nucleotide triphosphate hydrolases"/>
    <property type="match status" value="4"/>
</dbReference>
<dbReference type="PIRSF" id="PIRSF039073">
    <property type="entry name" value="BRR2"/>
    <property type="match status" value="1"/>
</dbReference>
<reference evidence="19 20" key="1">
    <citation type="journal article" date="2016" name="Nat. Commun.">
        <title>Extremotolerant tardigrade genome and improved radiotolerance of human cultured cells by tardigrade-unique protein.</title>
        <authorList>
            <person name="Hashimoto T."/>
            <person name="Horikawa D.D."/>
            <person name="Saito Y."/>
            <person name="Kuwahara H."/>
            <person name="Kozuka-Hata H."/>
            <person name="Shin-I T."/>
            <person name="Minakuchi Y."/>
            <person name="Ohishi K."/>
            <person name="Motoyama A."/>
            <person name="Aizu T."/>
            <person name="Enomoto A."/>
            <person name="Kondo K."/>
            <person name="Tanaka S."/>
            <person name="Hara Y."/>
            <person name="Koshikawa S."/>
            <person name="Sagara H."/>
            <person name="Miura T."/>
            <person name="Yokobori S."/>
            <person name="Miyagawa K."/>
            <person name="Suzuki Y."/>
            <person name="Kubo T."/>
            <person name="Oyama M."/>
            <person name="Kohara Y."/>
            <person name="Fujiyama A."/>
            <person name="Arakawa K."/>
            <person name="Katayama T."/>
            <person name="Toyoda A."/>
            <person name="Kunieda T."/>
        </authorList>
    </citation>
    <scope>NUCLEOTIDE SEQUENCE [LARGE SCALE GENOMIC DNA]</scope>
    <source>
        <strain evidence="19 20">YOKOZUNA-1</strain>
    </source>
</reference>
<dbReference type="GO" id="GO:0005524">
    <property type="term" value="F:ATP binding"/>
    <property type="evidence" value="ECO:0007669"/>
    <property type="project" value="UniProtKB-KW"/>
</dbReference>
<name>A0A1D1UQL2_RAMVA</name>
<dbReference type="GO" id="GO:0003676">
    <property type="term" value="F:nucleic acid binding"/>
    <property type="evidence" value="ECO:0007669"/>
    <property type="project" value="InterPro"/>
</dbReference>
<dbReference type="FunFam" id="1.10.10.10:FF:000012">
    <property type="entry name" value="U5 small nuclear ribonucleoprotein helicase"/>
    <property type="match status" value="1"/>
</dbReference>
<evidence type="ECO:0000256" key="10">
    <source>
        <dbReference type="ARBA" id="ARBA00022840"/>
    </source>
</evidence>
<feature type="domain" description="Helicase ATP-binding" evidence="17">
    <location>
        <begin position="1353"/>
        <end position="1533"/>
    </location>
</feature>
<evidence type="ECO:0000256" key="6">
    <source>
        <dbReference type="ARBA" id="ARBA00022737"/>
    </source>
</evidence>
<protein>
    <recommendedName>
        <fullName evidence="13">U5 small nuclear ribonucleoprotein 200 kDa helicase</fullName>
        <ecNumber evidence="3">3.6.4.13</ecNumber>
    </recommendedName>
</protein>
<feature type="domain" description="Helicase ATP-binding" evidence="17">
    <location>
        <begin position="504"/>
        <end position="687"/>
    </location>
</feature>
<evidence type="ECO:0000256" key="13">
    <source>
        <dbReference type="ARBA" id="ARBA00034541"/>
    </source>
</evidence>
<dbReference type="Gene3D" id="2.60.40.150">
    <property type="entry name" value="C2 domain"/>
    <property type="match status" value="2"/>
</dbReference>
<dbReference type="OrthoDB" id="5575at2759"/>
<keyword evidence="11" id="KW-0508">mRNA splicing</keyword>
<dbReference type="STRING" id="947166.A0A1D1UQL2"/>
<dbReference type="InterPro" id="IPR057842">
    <property type="entry name" value="WH_MER3"/>
</dbReference>
<dbReference type="Pfam" id="PF02889">
    <property type="entry name" value="Sec63"/>
    <property type="match status" value="2"/>
</dbReference>
<keyword evidence="20" id="KW-1185">Reference proteome</keyword>
<dbReference type="InterPro" id="IPR014756">
    <property type="entry name" value="Ig_E-set"/>
</dbReference>
<dbReference type="SMART" id="SM00382">
    <property type="entry name" value="AAA"/>
    <property type="match status" value="2"/>
</dbReference>
<evidence type="ECO:0000313" key="20">
    <source>
        <dbReference type="Proteomes" id="UP000186922"/>
    </source>
</evidence>
<dbReference type="FunFam" id="2.60.40.150:FF:000004">
    <property type="entry name" value="RNA helicase, activating signal cointegrator 1"/>
    <property type="match status" value="1"/>
</dbReference>
<comment type="subcellular location">
    <subcellularLocation>
        <location evidence="1">Nucleus</location>
    </subcellularLocation>
</comment>
<comment type="catalytic activity">
    <reaction evidence="14">
        <text>ATP + H2O = ADP + phosphate + H(+)</text>
        <dbReference type="Rhea" id="RHEA:13065"/>
        <dbReference type="ChEBI" id="CHEBI:15377"/>
        <dbReference type="ChEBI" id="CHEBI:15378"/>
        <dbReference type="ChEBI" id="CHEBI:30616"/>
        <dbReference type="ChEBI" id="CHEBI:43474"/>
        <dbReference type="ChEBI" id="CHEBI:456216"/>
        <dbReference type="EC" id="3.6.4.13"/>
    </reaction>
</comment>
<feature type="compositionally biased region" description="Basic and acidic residues" evidence="16">
    <location>
        <begin position="52"/>
        <end position="83"/>
    </location>
</feature>
<keyword evidence="7" id="KW-0547">Nucleotide-binding</keyword>
<dbReference type="Proteomes" id="UP000186922">
    <property type="component" value="Unassembled WGS sequence"/>
</dbReference>
<dbReference type="InterPro" id="IPR035892">
    <property type="entry name" value="C2_domain_sf"/>
</dbReference>
<dbReference type="SMART" id="SM00490">
    <property type="entry name" value="HELICc"/>
    <property type="match status" value="2"/>
</dbReference>
<dbReference type="FunFam" id="3.40.50.300:FF:000368">
    <property type="entry name" value="U5 small nuclear ribonucleoprotein 200 kDa helicase"/>
    <property type="match status" value="1"/>
</dbReference>
<dbReference type="PROSITE" id="PS51192">
    <property type="entry name" value="HELICASE_ATP_BIND_1"/>
    <property type="match status" value="2"/>
</dbReference>
<dbReference type="InterPro" id="IPR014001">
    <property type="entry name" value="Helicase_ATP-bd"/>
</dbReference>
<evidence type="ECO:0000256" key="1">
    <source>
        <dbReference type="ARBA" id="ARBA00004123"/>
    </source>
</evidence>
<dbReference type="InterPro" id="IPR001650">
    <property type="entry name" value="Helicase_C-like"/>
</dbReference>
<evidence type="ECO:0000256" key="12">
    <source>
        <dbReference type="ARBA" id="ARBA00023242"/>
    </source>
</evidence>
<evidence type="ECO:0000256" key="7">
    <source>
        <dbReference type="ARBA" id="ARBA00022741"/>
    </source>
</evidence>
<keyword evidence="9" id="KW-0347">Helicase</keyword>
<dbReference type="PANTHER" id="PTHR47961">
    <property type="entry name" value="DNA POLYMERASE THETA, PUTATIVE (AFU_ORTHOLOGUE AFUA_1G05260)-RELATED"/>
    <property type="match status" value="1"/>
</dbReference>
<dbReference type="GO" id="GO:0003678">
    <property type="term" value="F:DNA helicase activity"/>
    <property type="evidence" value="ECO:0007669"/>
    <property type="project" value="TreeGrafter"/>
</dbReference>
<feature type="domain" description="Helicase C-terminal" evidence="18">
    <location>
        <begin position="700"/>
        <end position="917"/>
    </location>
</feature>
<accession>A0A1D1UQL2</accession>
<dbReference type="GO" id="GO:0005681">
    <property type="term" value="C:spliceosomal complex"/>
    <property type="evidence" value="ECO:0007669"/>
    <property type="project" value="UniProtKB-KW"/>
</dbReference>
<feature type="region of interest" description="Disordered" evidence="16">
    <location>
        <begin position="24"/>
        <end position="86"/>
    </location>
</feature>
<dbReference type="CDD" id="cd18021">
    <property type="entry name" value="DEXHc_Brr2_2"/>
    <property type="match status" value="1"/>
</dbReference>
<feature type="compositionally biased region" description="Acidic residues" evidence="16">
    <location>
        <begin position="222"/>
        <end position="239"/>
    </location>
</feature>
<evidence type="ECO:0000256" key="3">
    <source>
        <dbReference type="ARBA" id="ARBA00012552"/>
    </source>
</evidence>
<evidence type="ECO:0000256" key="9">
    <source>
        <dbReference type="ARBA" id="ARBA00022806"/>
    </source>
</evidence>
<keyword evidence="10" id="KW-0067">ATP-binding</keyword>
<evidence type="ECO:0000256" key="5">
    <source>
        <dbReference type="ARBA" id="ARBA00022728"/>
    </source>
</evidence>
<evidence type="ECO:0000256" key="4">
    <source>
        <dbReference type="ARBA" id="ARBA00022664"/>
    </source>
</evidence>
<comment type="similarity">
    <text evidence="2">Belongs to the helicase family. SKI2 subfamily.</text>
</comment>
<dbReference type="SMART" id="SM00973">
    <property type="entry name" value="Sec63"/>
    <property type="match status" value="2"/>
</dbReference>
<feature type="compositionally biased region" description="Basic and acidic residues" evidence="16">
    <location>
        <begin position="26"/>
        <end position="36"/>
    </location>
</feature>
<keyword evidence="6" id="KW-0677">Repeat</keyword>
<dbReference type="EMBL" id="BDGG01000001">
    <property type="protein sequence ID" value="GAU90810.1"/>
    <property type="molecule type" value="Genomic_DNA"/>
</dbReference>
<evidence type="ECO:0000256" key="11">
    <source>
        <dbReference type="ARBA" id="ARBA00023187"/>
    </source>
</evidence>
<dbReference type="InterPro" id="IPR004179">
    <property type="entry name" value="Sec63-dom"/>
</dbReference>
<proteinExistence type="inferred from homology"/>
<dbReference type="FunFam" id="3.40.50.300:FF:000062">
    <property type="entry name" value="U5 small nuclear ribonucleoprotein helicase"/>
    <property type="match status" value="1"/>
</dbReference>
<dbReference type="GO" id="GO:0000712">
    <property type="term" value="P:resolution of meiotic recombination intermediates"/>
    <property type="evidence" value="ECO:0007669"/>
    <property type="project" value="TreeGrafter"/>
</dbReference>
<dbReference type="SUPFAM" id="SSF52540">
    <property type="entry name" value="P-loop containing nucleoside triphosphate hydrolases"/>
    <property type="match status" value="4"/>
</dbReference>
<dbReference type="InterPro" id="IPR036390">
    <property type="entry name" value="WH_DNA-bd_sf"/>
</dbReference>
<dbReference type="PANTHER" id="PTHR47961:SF4">
    <property type="entry name" value="ACTIVATING SIGNAL COINTEGRATOR 1 COMPLEX SUBUNIT 3"/>
    <property type="match status" value="1"/>
</dbReference>
<dbReference type="CDD" id="cd18795">
    <property type="entry name" value="SF2_C_Ski2"/>
    <property type="match status" value="1"/>
</dbReference>
<comment type="caution">
    <text evidence="19">The sequence shown here is derived from an EMBL/GenBank/DDBJ whole genome shotgun (WGS) entry which is preliminary data.</text>
</comment>
<dbReference type="FunFam" id="1.10.150.20:FF:000013">
    <property type="entry name" value="U5 small nuclear ribonucleoprotein kDa helicase"/>
    <property type="match status" value="1"/>
</dbReference>
<organism evidence="19 20">
    <name type="scientific">Ramazzottius varieornatus</name>
    <name type="common">Water bear</name>
    <name type="synonym">Tardigrade</name>
    <dbReference type="NCBI Taxonomy" id="947166"/>
    <lineage>
        <taxon>Eukaryota</taxon>
        <taxon>Metazoa</taxon>
        <taxon>Ecdysozoa</taxon>
        <taxon>Tardigrada</taxon>
        <taxon>Eutardigrada</taxon>
        <taxon>Parachela</taxon>
        <taxon>Hypsibioidea</taxon>
        <taxon>Ramazzottiidae</taxon>
        <taxon>Ramazzottius</taxon>
    </lineage>
</organism>
<dbReference type="Pfam" id="PF00271">
    <property type="entry name" value="Helicase_C"/>
    <property type="match status" value="1"/>
</dbReference>
<dbReference type="InterPro" id="IPR003593">
    <property type="entry name" value="AAA+_ATPase"/>
</dbReference>
<evidence type="ECO:0000256" key="15">
    <source>
        <dbReference type="ARBA" id="ARBA00054527"/>
    </source>
</evidence>
<evidence type="ECO:0000256" key="8">
    <source>
        <dbReference type="ARBA" id="ARBA00022801"/>
    </source>
</evidence>
<dbReference type="InterPro" id="IPR048863">
    <property type="entry name" value="BRR2_plug"/>
</dbReference>
<dbReference type="Gene3D" id="1.10.3380.10">
    <property type="entry name" value="Sec63 N-terminal domain-like domain"/>
    <property type="match status" value="2"/>
</dbReference>
<feature type="region of interest" description="Disordered" evidence="16">
    <location>
        <begin position="206"/>
        <end position="241"/>
    </location>
</feature>
<dbReference type="InterPro" id="IPR036388">
    <property type="entry name" value="WH-like_DNA-bd_sf"/>
</dbReference>
<dbReference type="GO" id="GO:0008380">
    <property type="term" value="P:RNA splicing"/>
    <property type="evidence" value="ECO:0007669"/>
    <property type="project" value="UniProtKB-KW"/>
</dbReference>
<dbReference type="InterPro" id="IPR027417">
    <property type="entry name" value="P-loop_NTPase"/>
</dbReference>
<dbReference type="FunFam" id="1.10.3380.10:FF:000001">
    <property type="entry name" value="U5 small nuclear ribonucleoprotein helicase"/>
    <property type="match status" value="1"/>
</dbReference>
<gene>
    <name evidence="19" type="primary">RvY_03175-1</name>
    <name evidence="19" type="synonym">RvY_03175.1</name>
    <name evidence="19" type="ORF">RvY_03175</name>
</gene>
<keyword evidence="12" id="KW-0539">Nucleus</keyword>
<evidence type="ECO:0000259" key="17">
    <source>
        <dbReference type="PROSITE" id="PS51192"/>
    </source>
</evidence>
<comment type="function">
    <text evidence="15">Catalyzes the ATP-dependent unwinding of U4/U6 RNA duplices, an essential step in the assembly of a catalytically active spliceosome. Plays a role in pre-mRNA splicing.</text>
</comment>
<dbReference type="SUPFAM" id="SSF81296">
    <property type="entry name" value="E set domains"/>
    <property type="match status" value="1"/>
</dbReference>
<dbReference type="FunFam" id="3.40.50.300:FF:000254">
    <property type="entry name" value="U5 small nuclear ribonucleoprotein helicase"/>
    <property type="match status" value="1"/>
</dbReference>
<evidence type="ECO:0000256" key="2">
    <source>
        <dbReference type="ARBA" id="ARBA00010140"/>
    </source>
</evidence>
<dbReference type="InterPro" id="IPR041094">
    <property type="entry name" value="Brr2_helicase_PWI"/>
</dbReference>
<keyword evidence="4" id="KW-0507">mRNA processing</keyword>
<dbReference type="InterPro" id="IPR050474">
    <property type="entry name" value="Hel308_SKI2-like"/>
</dbReference>
<dbReference type="Pfam" id="PF23445">
    <property type="entry name" value="WHD_SNRNP200"/>
    <property type="match status" value="2"/>
</dbReference>
<dbReference type="SUPFAM" id="SSF158702">
    <property type="entry name" value="Sec63 N-terminal domain-like"/>
    <property type="match status" value="2"/>
</dbReference>
<dbReference type="SMART" id="SM00487">
    <property type="entry name" value="DEXDc"/>
    <property type="match status" value="2"/>
</dbReference>
<dbReference type="FunFam" id="1.10.150.20:FF:000004">
    <property type="entry name" value="U5 small nuclear ribonucleoprotein helicase"/>
    <property type="match status" value="1"/>
</dbReference>
<dbReference type="GO" id="GO:0003724">
    <property type="term" value="F:RNA helicase activity"/>
    <property type="evidence" value="ECO:0007669"/>
    <property type="project" value="UniProtKB-EC"/>
</dbReference>